<dbReference type="EMBL" id="JAUEPO010000005">
    <property type="protein sequence ID" value="KAK3320613.1"/>
    <property type="molecule type" value="Genomic_DNA"/>
</dbReference>
<feature type="compositionally biased region" description="Low complexity" evidence="1">
    <location>
        <begin position="59"/>
        <end position="82"/>
    </location>
</feature>
<evidence type="ECO:0000256" key="1">
    <source>
        <dbReference type="SAM" id="MobiDB-lite"/>
    </source>
</evidence>
<keyword evidence="4" id="KW-1185">Reference proteome</keyword>
<feature type="transmembrane region" description="Helical" evidence="2">
    <location>
        <begin position="110"/>
        <end position="131"/>
    </location>
</feature>
<reference evidence="3" key="2">
    <citation type="submission" date="2023-06" db="EMBL/GenBank/DDBJ databases">
        <authorList>
            <consortium name="Lawrence Berkeley National Laboratory"/>
            <person name="Haridas S."/>
            <person name="Hensen N."/>
            <person name="Bonometti L."/>
            <person name="Westerberg I."/>
            <person name="Brannstrom I.O."/>
            <person name="Guillou S."/>
            <person name="Cros-Aarteil S."/>
            <person name="Calhoun S."/>
            <person name="Kuo A."/>
            <person name="Mondo S."/>
            <person name="Pangilinan J."/>
            <person name="Riley R."/>
            <person name="Labutti K."/>
            <person name="Andreopoulos B."/>
            <person name="Lipzen A."/>
            <person name="Chen C."/>
            <person name="Yanf M."/>
            <person name="Daum C."/>
            <person name="Ng V."/>
            <person name="Clum A."/>
            <person name="Steindorff A."/>
            <person name="Ohm R."/>
            <person name="Martin F."/>
            <person name="Silar P."/>
            <person name="Natvig D."/>
            <person name="Lalanne C."/>
            <person name="Gautier V."/>
            <person name="Ament-Velasquez S.L."/>
            <person name="Kruys A."/>
            <person name="Hutchinson M.I."/>
            <person name="Powell A.J."/>
            <person name="Barry K."/>
            <person name="Miller A.N."/>
            <person name="Grigoriev I.V."/>
            <person name="Debuchy R."/>
            <person name="Gladieux P."/>
            <person name="Thoren M.H."/>
            <person name="Johannesson H."/>
        </authorList>
    </citation>
    <scope>NUCLEOTIDE SEQUENCE</scope>
    <source>
        <strain evidence="3">SMH4131-1</strain>
    </source>
</reference>
<reference evidence="3" key="1">
    <citation type="journal article" date="2023" name="Mol. Phylogenet. Evol.">
        <title>Genome-scale phylogeny and comparative genomics of the fungal order Sordariales.</title>
        <authorList>
            <person name="Hensen N."/>
            <person name="Bonometti L."/>
            <person name="Westerberg I."/>
            <person name="Brannstrom I.O."/>
            <person name="Guillou S."/>
            <person name="Cros-Aarteil S."/>
            <person name="Calhoun S."/>
            <person name="Haridas S."/>
            <person name="Kuo A."/>
            <person name="Mondo S."/>
            <person name="Pangilinan J."/>
            <person name="Riley R."/>
            <person name="LaButti K."/>
            <person name="Andreopoulos B."/>
            <person name="Lipzen A."/>
            <person name="Chen C."/>
            <person name="Yan M."/>
            <person name="Daum C."/>
            <person name="Ng V."/>
            <person name="Clum A."/>
            <person name="Steindorff A."/>
            <person name="Ohm R.A."/>
            <person name="Martin F."/>
            <person name="Silar P."/>
            <person name="Natvig D.O."/>
            <person name="Lalanne C."/>
            <person name="Gautier V."/>
            <person name="Ament-Velasquez S.L."/>
            <person name="Kruys A."/>
            <person name="Hutchinson M.I."/>
            <person name="Powell A.J."/>
            <person name="Barry K."/>
            <person name="Miller A.N."/>
            <person name="Grigoriev I.V."/>
            <person name="Debuchy R."/>
            <person name="Gladieux P."/>
            <person name="Hiltunen Thoren M."/>
            <person name="Johannesson H."/>
        </authorList>
    </citation>
    <scope>NUCLEOTIDE SEQUENCE</scope>
    <source>
        <strain evidence="3">SMH4131-1</strain>
    </source>
</reference>
<organism evidence="3 4">
    <name type="scientific">Cercophora scortea</name>
    <dbReference type="NCBI Taxonomy" id="314031"/>
    <lineage>
        <taxon>Eukaryota</taxon>
        <taxon>Fungi</taxon>
        <taxon>Dikarya</taxon>
        <taxon>Ascomycota</taxon>
        <taxon>Pezizomycotina</taxon>
        <taxon>Sordariomycetes</taxon>
        <taxon>Sordariomycetidae</taxon>
        <taxon>Sordariales</taxon>
        <taxon>Lasiosphaeriaceae</taxon>
        <taxon>Cercophora</taxon>
    </lineage>
</organism>
<gene>
    <name evidence="3" type="ORF">B0T19DRAFT_430042</name>
</gene>
<comment type="caution">
    <text evidence="3">The sequence shown here is derived from an EMBL/GenBank/DDBJ whole genome shotgun (WGS) entry which is preliminary data.</text>
</comment>
<evidence type="ECO:0000256" key="2">
    <source>
        <dbReference type="SAM" id="Phobius"/>
    </source>
</evidence>
<keyword evidence="2" id="KW-0472">Membrane</keyword>
<name>A0AAE0M6R2_9PEZI</name>
<feature type="compositionally biased region" description="Basic residues" evidence="1">
    <location>
        <begin position="1"/>
        <end position="11"/>
    </location>
</feature>
<proteinExistence type="predicted"/>
<feature type="compositionally biased region" description="Basic and acidic residues" evidence="1">
    <location>
        <begin position="13"/>
        <end position="23"/>
    </location>
</feature>
<sequence length="474" mass="54098">MAERRSRRQQGRRPSDAPYRDEGATYSDDDDDAVLSSGNTYAPDGLYSDQLKPPRVAARKTTSSSKRTSSSARSKSRPSTSSQSDAGVSRSRRRSPSSTRSRQTNFKETVLRLTVVLPVLAVLFLLVLNIFRAVAKTRDPLPPPVEPPTPEEIEKGVSGAFLKLYELQLLEGENYDIVKIVQGNKGHVRRTLAELTIINSPARDDILEGPLRKFDALADNSTKGLQRSLDSINYLFGRAVHHGRLTSTALRTIHKRQTTMQTPIKYLDRLRTLLGYPPTIDAAITHQLKLLMKNLAQGLEAMQDDAMQTQHALFPLMHHVLDSVLIAVLGGELHAGEIRYGQITTKSYWKSVMKSYRKSLPDFDRRMGACATFYRDIDRANVFLHEARNVTQKLRNHIDNYMAKLHVAWAVMDPRSKAPLEKIIDILDRGVKRLEPYEGQLEEEKWRKEQKAERVYSRMEARWEREGLWRWIPW</sequence>
<evidence type="ECO:0000313" key="4">
    <source>
        <dbReference type="Proteomes" id="UP001286456"/>
    </source>
</evidence>
<dbReference type="Proteomes" id="UP001286456">
    <property type="component" value="Unassembled WGS sequence"/>
</dbReference>
<keyword evidence="2" id="KW-0812">Transmembrane</keyword>
<feature type="region of interest" description="Disordered" evidence="1">
    <location>
        <begin position="1"/>
        <end position="103"/>
    </location>
</feature>
<dbReference type="AlphaFoldDB" id="A0AAE0M6R2"/>
<accession>A0AAE0M6R2</accession>
<evidence type="ECO:0000313" key="3">
    <source>
        <dbReference type="EMBL" id="KAK3320613.1"/>
    </source>
</evidence>
<protein>
    <submittedName>
        <fullName evidence="3">Uncharacterized protein</fullName>
    </submittedName>
</protein>
<keyword evidence="2" id="KW-1133">Transmembrane helix</keyword>